<dbReference type="RefSeq" id="WP_136082592.1">
    <property type="nucleotide sequence ID" value="NZ_CAAHFG010000004.1"/>
</dbReference>
<evidence type="ECO:0000256" key="2">
    <source>
        <dbReference type="ARBA" id="ARBA00022643"/>
    </source>
</evidence>
<evidence type="ECO:0000256" key="4">
    <source>
        <dbReference type="ARBA" id="ARBA00023027"/>
    </source>
</evidence>
<dbReference type="Gene3D" id="3.40.50.360">
    <property type="match status" value="1"/>
</dbReference>
<dbReference type="GO" id="GO:0016652">
    <property type="term" value="F:oxidoreductase activity, acting on NAD(P)H as acceptor"/>
    <property type="evidence" value="ECO:0007669"/>
    <property type="project" value="UniProtKB-UniRule"/>
</dbReference>
<keyword evidence="1 6" id="KW-0285">Flavoprotein</keyword>
<organism evidence="8 9">
    <name type="scientific">Pontiella desulfatans</name>
    <dbReference type="NCBI Taxonomy" id="2750659"/>
    <lineage>
        <taxon>Bacteria</taxon>
        <taxon>Pseudomonadati</taxon>
        <taxon>Kiritimatiellota</taxon>
        <taxon>Kiritimatiellia</taxon>
        <taxon>Kiritimatiellales</taxon>
        <taxon>Pontiellaceae</taxon>
        <taxon>Pontiella</taxon>
    </lineage>
</organism>
<evidence type="ECO:0000313" key="9">
    <source>
        <dbReference type="Proteomes" id="UP000366872"/>
    </source>
</evidence>
<keyword evidence="3 6" id="KW-0560">Oxidoreductase</keyword>
<evidence type="ECO:0000313" key="8">
    <source>
        <dbReference type="EMBL" id="VGO17092.1"/>
    </source>
</evidence>
<dbReference type="InterPro" id="IPR003680">
    <property type="entry name" value="Flavodoxin_fold"/>
</dbReference>
<comment type="cofactor">
    <cofactor evidence="6">
        <name>FMN</name>
        <dbReference type="ChEBI" id="CHEBI:58210"/>
    </cofactor>
    <text evidence="6">Binds 1 FMN per subunit.</text>
</comment>
<dbReference type="InterPro" id="IPR050104">
    <property type="entry name" value="FMN-dep_NADH:Q_OxRdtase_AzoR1"/>
</dbReference>
<dbReference type="Pfam" id="PF02525">
    <property type="entry name" value="Flavodoxin_2"/>
    <property type="match status" value="1"/>
</dbReference>
<keyword evidence="2 6" id="KW-0288">FMN</keyword>
<comment type="catalytic activity">
    <reaction evidence="5">
        <text>N,N-dimethyl-1,4-phenylenediamine + anthranilate + 2 NAD(+) = 2-(4-dimethylaminophenyl)diazenylbenzoate + 2 NADH + 2 H(+)</text>
        <dbReference type="Rhea" id="RHEA:55872"/>
        <dbReference type="ChEBI" id="CHEBI:15378"/>
        <dbReference type="ChEBI" id="CHEBI:15783"/>
        <dbReference type="ChEBI" id="CHEBI:16567"/>
        <dbReference type="ChEBI" id="CHEBI:57540"/>
        <dbReference type="ChEBI" id="CHEBI:57945"/>
        <dbReference type="ChEBI" id="CHEBI:71579"/>
        <dbReference type="EC" id="1.7.1.17"/>
    </reaction>
    <physiologicalReaction direction="right-to-left" evidence="5">
        <dbReference type="Rhea" id="RHEA:55874"/>
    </physiologicalReaction>
</comment>
<comment type="similarity">
    <text evidence="6">Belongs to the azoreductase type 1 family.</text>
</comment>
<dbReference type="EC" id="1.7.1.17" evidence="6"/>
<dbReference type="Proteomes" id="UP000366872">
    <property type="component" value="Unassembled WGS sequence"/>
</dbReference>
<sequence>MNVLHVCANPKPTEESVSKQLAAAFFGKLIELKPEVELVNVNLYDEKPPFYSYELYRAVWNPVFEEGYEPSKVEEMAMNYASKQAELFNAADVLVLTMPMWNFSSPAIMKAWTDQILCPGLTFEMAENGVKPLHKIKSVVLLVASGGIYKEDDARDALTRQALTAFDFIGIEDFEIVWADGQNPMFNANCEERKEMAIEAAIEIAEDIAELDLAPASEEADPE</sequence>
<dbReference type="InterPro" id="IPR029039">
    <property type="entry name" value="Flavoprotein-like_sf"/>
</dbReference>
<evidence type="ECO:0000256" key="5">
    <source>
        <dbReference type="ARBA" id="ARBA00048542"/>
    </source>
</evidence>
<keyword evidence="4 6" id="KW-0520">NAD</keyword>
<evidence type="ECO:0000256" key="3">
    <source>
        <dbReference type="ARBA" id="ARBA00023002"/>
    </source>
</evidence>
<keyword evidence="9" id="KW-1185">Reference proteome</keyword>
<comment type="function">
    <text evidence="6">Quinone reductase that provides resistance to thiol-specific stress caused by electrophilic quinones.</text>
</comment>
<dbReference type="InterPro" id="IPR023048">
    <property type="entry name" value="NADH:quinone_OxRdtase_FMN_depd"/>
</dbReference>
<name>A0A6C2UAF3_PONDE</name>
<comment type="subunit">
    <text evidence="6">Homodimer.</text>
</comment>
<dbReference type="PANTHER" id="PTHR43741">
    <property type="entry name" value="FMN-DEPENDENT NADH-AZOREDUCTASE 1"/>
    <property type="match status" value="1"/>
</dbReference>
<evidence type="ECO:0000259" key="7">
    <source>
        <dbReference type="Pfam" id="PF02525"/>
    </source>
</evidence>
<dbReference type="SUPFAM" id="SSF52218">
    <property type="entry name" value="Flavoproteins"/>
    <property type="match status" value="1"/>
</dbReference>
<comment type="catalytic activity">
    <reaction evidence="6">
        <text>2 a quinone + NADH + H(+) = 2 a 1,4-benzosemiquinone + NAD(+)</text>
        <dbReference type="Rhea" id="RHEA:65952"/>
        <dbReference type="ChEBI" id="CHEBI:15378"/>
        <dbReference type="ChEBI" id="CHEBI:57540"/>
        <dbReference type="ChEBI" id="CHEBI:57945"/>
        <dbReference type="ChEBI" id="CHEBI:132124"/>
        <dbReference type="ChEBI" id="CHEBI:134225"/>
    </reaction>
</comment>
<feature type="binding site" evidence="6">
    <location>
        <begin position="100"/>
        <end position="103"/>
    </location>
    <ligand>
        <name>FMN</name>
        <dbReference type="ChEBI" id="CHEBI:58210"/>
    </ligand>
</feature>
<protein>
    <recommendedName>
        <fullName evidence="6">FMN dependent NADH:quinone oxidoreductase</fullName>
        <ecNumber evidence="6">1.6.5.-</ecNumber>
    </recommendedName>
    <alternativeName>
        <fullName evidence="6">Azo-dye reductase</fullName>
    </alternativeName>
    <alternativeName>
        <fullName evidence="6">FMN-dependent NADH-azo compound oxidoreductase</fullName>
    </alternativeName>
    <alternativeName>
        <fullName evidence="6">FMN-dependent NADH-azoreductase</fullName>
        <ecNumber evidence="6">1.7.1.17</ecNumber>
    </alternativeName>
</protein>
<dbReference type="GO" id="GO:0009055">
    <property type="term" value="F:electron transfer activity"/>
    <property type="evidence" value="ECO:0007669"/>
    <property type="project" value="UniProtKB-UniRule"/>
</dbReference>
<dbReference type="GO" id="GO:0010181">
    <property type="term" value="F:FMN binding"/>
    <property type="evidence" value="ECO:0007669"/>
    <property type="project" value="UniProtKB-UniRule"/>
</dbReference>
<dbReference type="PANTHER" id="PTHR43741:SF4">
    <property type="entry name" value="FMN-DEPENDENT NADH:QUINONE OXIDOREDUCTASE"/>
    <property type="match status" value="1"/>
</dbReference>
<feature type="domain" description="Flavodoxin-like fold" evidence="7">
    <location>
        <begin position="1"/>
        <end position="189"/>
    </location>
</feature>
<evidence type="ECO:0000256" key="1">
    <source>
        <dbReference type="ARBA" id="ARBA00022630"/>
    </source>
</evidence>
<comment type="caution">
    <text evidence="6">Lacks conserved residue(s) required for the propagation of feature annotation.</text>
</comment>
<dbReference type="EC" id="1.6.5.-" evidence="6"/>
<feature type="binding site" evidence="6">
    <location>
        <begin position="16"/>
        <end position="18"/>
    </location>
    <ligand>
        <name>FMN</name>
        <dbReference type="ChEBI" id="CHEBI:58210"/>
    </ligand>
</feature>
<gene>
    <name evidence="8" type="primary">azoR1</name>
    <name evidence="6" type="synonym">azoR</name>
    <name evidence="8" type="ORF">PDESU_05687</name>
</gene>
<dbReference type="HAMAP" id="MF_01216">
    <property type="entry name" value="Azoreductase_type1"/>
    <property type="match status" value="1"/>
</dbReference>
<dbReference type="AlphaFoldDB" id="A0A6C2UAF3"/>
<comment type="function">
    <text evidence="6">Also exhibits azoreductase activity. Catalyzes the reductive cleavage of the azo bond in aromatic azo compounds to the corresponding amines.</text>
</comment>
<reference evidence="8 9" key="1">
    <citation type="submission" date="2019-04" db="EMBL/GenBank/DDBJ databases">
        <authorList>
            <person name="Van Vliet M D."/>
        </authorList>
    </citation>
    <scope>NUCLEOTIDE SEQUENCE [LARGE SCALE GENOMIC DNA]</scope>
    <source>
        <strain evidence="8 9">F1</strain>
    </source>
</reference>
<evidence type="ECO:0000256" key="6">
    <source>
        <dbReference type="HAMAP-Rule" id="MF_01216"/>
    </source>
</evidence>
<dbReference type="EMBL" id="CAAHFG010000004">
    <property type="protein sequence ID" value="VGO17092.1"/>
    <property type="molecule type" value="Genomic_DNA"/>
</dbReference>
<accession>A0A6C2UAF3</accession>
<proteinExistence type="inferred from homology"/>
<dbReference type="GO" id="GO:0016655">
    <property type="term" value="F:oxidoreductase activity, acting on NAD(P)H, quinone or similar compound as acceptor"/>
    <property type="evidence" value="ECO:0007669"/>
    <property type="project" value="InterPro"/>
</dbReference>